<dbReference type="EMBL" id="LR796266">
    <property type="protein sequence ID" value="CAB4132698.1"/>
    <property type="molecule type" value="Genomic_DNA"/>
</dbReference>
<accession>A0A6J5LDF6</accession>
<proteinExistence type="predicted"/>
<name>A0A6J5LDF6_9CAUD</name>
<evidence type="ECO:0000313" key="1">
    <source>
        <dbReference type="EMBL" id="CAB4132698.1"/>
    </source>
</evidence>
<protein>
    <submittedName>
        <fullName evidence="1">Uncharacterized protein</fullName>
    </submittedName>
</protein>
<reference evidence="1" key="1">
    <citation type="submission" date="2020-04" db="EMBL/GenBank/DDBJ databases">
        <authorList>
            <person name="Chiriac C."/>
            <person name="Salcher M."/>
            <person name="Ghai R."/>
            <person name="Kavagutti S V."/>
        </authorList>
    </citation>
    <scope>NUCLEOTIDE SEQUENCE</scope>
</reference>
<organism evidence="1">
    <name type="scientific">uncultured Caudovirales phage</name>
    <dbReference type="NCBI Taxonomy" id="2100421"/>
    <lineage>
        <taxon>Viruses</taxon>
        <taxon>Duplodnaviria</taxon>
        <taxon>Heunggongvirae</taxon>
        <taxon>Uroviricota</taxon>
        <taxon>Caudoviricetes</taxon>
        <taxon>Peduoviridae</taxon>
        <taxon>Maltschvirus</taxon>
        <taxon>Maltschvirus maltsch</taxon>
    </lineage>
</organism>
<gene>
    <name evidence="1" type="ORF">UFOVP253_54</name>
</gene>
<sequence length="245" mass="24677">MSLAAAMQITDQDVFQQTVASGVEKIGQLAVTPNGRTFAYSQSGGTLLAGQLTQPAVVTANYVTRTLTTAAAALSNQITIVLGTTATQDAFKGFWLAVTDATGKGQGVYYVNGNTAATAGNSNTTIVSIAGALNVALDTTSVVGLYPNQESAVIQHTASSAIPASGAPVVPITSGNFFWNQIGGFASILSDGAVTKNALAIPSASVAGASTIDTAATVTASIGYAPELTVDTKYSPLVLNVPLTV</sequence>